<keyword evidence="3" id="KW-1185">Reference proteome</keyword>
<gene>
    <name evidence="2" type="ORF">OCV69_12735</name>
</gene>
<evidence type="ECO:0000313" key="3">
    <source>
        <dbReference type="Proteomes" id="UP001652395"/>
    </source>
</evidence>
<reference evidence="2 3" key="1">
    <citation type="journal article" date="2021" name="ISME Commun">
        <title>Automated analysis of genomic sequences facilitates high-throughput and comprehensive description of bacteria.</title>
        <authorList>
            <person name="Hitch T.C.A."/>
        </authorList>
    </citation>
    <scope>NUCLEOTIDE SEQUENCE [LARGE SCALE GENOMIC DNA]</scope>
    <source>
        <strain evidence="3">f_CCE</strain>
    </source>
</reference>
<feature type="region of interest" description="Disordered" evidence="1">
    <location>
        <begin position="104"/>
        <end position="138"/>
    </location>
</feature>
<comment type="caution">
    <text evidence="2">The sequence shown here is derived from an EMBL/GenBank/DDBJ whole genome shotgun (WGS) entry which is preliminary data.</text>
</comment>
<protein>
    <recommendedName>
        <fullName evidence="4">Replication terminator protein</fullName>
    </recommendedName>
</protein>
<evidence type="ECO:0008006" key="4">
    <source>
        <dbReference type="Google" id="ProtNLM"/>
    </source>
</evidence>
<accession>A0ABT2V1L8</accession>
<name>A0ABT2V1L8_9FIRM</name>
<organism evidence="2 3">
    <name type="scientific">Alitiscatomonas aceti</name>
    <dbReference type="NCBI Taxonomy" id="2981724"/>
    <lineage>
        <taxon>Bacteria</taxon>
        <taxon>Bacillati</taxon>
        <taxon>Bacillota</taxon>
        <taxon>Clostridia</taxon>
        <taxon>Lachnospirales</taxon>
        <taxon>Lachnospiraceae</taxon>
        <taxon>Alitiscatomonas</taxon>
    </lineage>
</organism>
<evidence type="ECO:0000256" key="1">
    <source>
        <dbReference type="SAM" id="MobiDB-lite"/>
    </source>
</evidence>
<sequence>MPITFDNIAGGELAEKFSMALAQIGRNIIDPNMDPEAARGMTINLKFKPSKAGTIQVAFNIRTKLAGIAKTETVFLIGQDARTGRVEMSEYGNNRPAVTGAYDAVPADPGAHEKAFDPDTGEILEEERRGPIDLRSAR</sequence>
<evidence type="ECO:0000313" key="2">
    <source>
        <dbReference type="EMBL" id="MCU6800785.1"/>
    </source>
</evidence>
<dbReference type="Proteomes" id="UP001652395">
    <property type="component" value="Unassembled WGS sequence"/>
</dbReference>
<dbReference type="RefSeq" id="WP_158359538.1">
    <property type="nucleotide sequence ID" value="NZ_JAOQJF010000029.1"/>
</dbReference>
<feature type="compositionally biased region" description="Basic and acidic residues" evidence="1">
    <location>
        <begin position="126"/>
        <end position="138"/>
    </location>
</feature>
<dbReference type="EMBL" id="JAOQJF010000029">
    <property type="protein sequence ID" value="MCU6800785.1"/>
    <property type="molecule type" value="Genomic_DNA"/>
</dbReference>
<proteinExistence type="predicted"/>